<feature type="transmembrane region" description="Helical" evidence="6">
    <location>
        <begin position="333"/>
        <end position="351"/>
    </location>
</feature>
<evidence type="ECO:0000256" key="3">
    <source>
        <dbReference type="ARBA" id="ARBA00022692"/>
    </source>
</evidence>
<dbReference type="PANTHER" id="PTHR31645:SF0">
    <property type="entry name" value="OLIGOPEPTIDE TRANSPORTER YGL114W-RELATED"/>
    <property type="match status" value="1"/>
</dbReference>
<evidence type="ECO:0000256" key="4">
    <source>
        <dbReference type="ARBA" id="ARBA00022989"/>
    </source>
</evidence>
<feature type="transmembrane region" description="Helical" evidence="6">
    <location>
        <begin position="220"/>
        <end position="245"/>
    </location>
</feature>
<keyword evidence="3 6" id="KW-0812">Transmembrane</keyword>
<dbReference type="Proteomes" id="UP001164187">
    <property type="component" value="Chromosome"/>
</dbReference>
<organism evidence="7 8">
    <name type="scientific">Peptostreptococcus equinus</name>
    <dbReference type="NCBI Taxonomy" id="3003601"/>
    <lineage>
        <taxon>Bacteria</taxon>
        <taxon>Bacillati</taxon>
        <taxon>Bacillota</taxon>
        <taxon>Clostridia</taxon>
        <taxon>Peptostreptococcales</taxon>
        <taxon>Peptostreptococcaceae</taxon>
        <taxon>Peptostreptococcus</taxon>
    </lineage>
</organism>
<feature type="transmembrane region" description="Helical" evidence="6">
    <location>
        <begin position="178"/>
        <end position="199"/>
    </location>
</feature>
<feature type="transmembrane region" description="Helical" evidence="6">
    <location>
        <begin position="458"/>
        <end position="477"/>
    </location>
</feature>
<dbReference type="RefSeq" id="WP_269311412.1">
    <property type="nucleotide sequence ID" value="NZ_CP114052.1"/>
</dbReference>
<evidence type="ECO:0000313" key="8">
    <source>
        <dbReference type="Proteomes" id="UP001164187"/>
    </source>
</evidence>
<feature type="transmembrane region" description="Helical" evidence="6">
    <location>
        <begin position="534"/>
        <end position="558"/>
    </location>
</feature>
<name>A0ABY7JRV7_9FIRM</name>
<dbReference type="PANTHER" id="PTHR31645">
    <property type="entry name" value="OLIGOPEPTIDE TRANSPORTER YGL114W-RELATED"/>
    <property type="match status" value="1"/>
</dbReference>
<dbReference type="EMBL" id="CP114052">
    <property type="protein sequence ID" value="WAW14715.1"/>
    <property type="molecule type" value="Genomic_DNA"/>
</dbReference>
<feature type="transmembrane region" description="Helical" evidence="6">
    <location>
        <begin position="35"/>
        <end position="53"/>
    </location>
</feature>
<feature type="transmembrane region" description="Helical" evidence="6">
    <location>
        <begin position="389"/>
        <end position="408"/>
    </location>
</feature>
<dbReference type="NCBIfam" id="TIGR00733">
    <property type="entry name" value="OPT family oligopeptide transporter"/>
    <property type="match status" value="1"/>
</dbReference>
<sequence length="645" mass="66249">MSAKKLSKDAYGGVQGSDYVPYITDDSKRRGSNTAVMIIGIVLAIVFAASTAYSGMKAGLTVAAGIPGSIIGSAFVAAFANKKGLLGKNLVQGMASGGESVASGMIFVLPSVILIGSKISFVEGIIIGIGGVLFGIGVASLVLNYLIIDEHGKLPYPESMAISETLVASEGAGESVKYMGIGFGISGIITVLTGSFLNICNSVYSLMGESFYKFKFQIEVNPLLLGIGFIVGLDVSLAMFAGSLLSNFGILPLIGYFADMAGQGHMVWNDPSMAISAMDANAISGAYVKYIGAGMMLCGGIIGAIKLIPVIISSIKQTMGARKSGESQEGSKLQMIILLGGIIIGLVGAIIVSGSVLMAIVGILVAFILSALFVIVAGRLTGTIGTSNLPVSGMTIASLVIATIIFVALGWTDLAGNKSLLMFATFIVVAIAMAGGYAQSQKVTFVLGGNKPEMQKHFAIAGIIGVVVVVGVMILLADQLAIKGANPPFALPQANLMATLTSGITSGELPWVMIIVGVIMALVMFFLDLPIMTVAIGFYLPISTTTIILIGALISVLVKKMAKTDEERDARVSNGISLSSGLVAGGSIIGLIGIILQVTGVLHGEGPKGFAAGNGMAIILLLVLVIATIAAIMGPKIKHENILNK</sequence>
<evidence type="ECO:0000256" key="5">
    <source>
        <dbReference type="ARBA" id="ARBA00023136"/>
    </source>
</evidence>
<protein>
    <submittedName>
        <fullName evidence="7">Oligopeptide transporter, OPT family</fullName>
    </submittedName>
</protein>
<dbReference type="InterPro" id="IPR004813">
    <property type="entry name" value="OPT"/>
</dbReference>
<keyword evidence="4 6" id="KW-1133">Transmembrane helix</keyword>
<comment type="subcellular location">
    <subcellularLocation>
        <location evidence="1">Membrane</location>
        <topology evidence="1">Multi-pass membrane protein</topology>
    </subcellularLocation>
</comment>
<feature type="transmembrane region" description="Helical" evidence="6">
    <location>
        <begin position="357"/>
        <end position="377"/>
    </location>
</feature>
<feature type="transmembrane region" description="Helical" evidence="6">
    <location>
        <begin position="610"/>
        <end position="633"/>
    </location>
</feature>
<keyword evidence="5 6" id="KW-0472">Membrane</keyword>
<evidence type="ECO:0000256" key="1">
    <source>
        <dbReference type="ARBA" id="ARBA00004141"/>
    </source>
</evidence>
<feature type="transmembrane region" description="Helical" evidence="6">
    <location>
        <begin position="509"/>
        <end position="527"/>
    </location>
</feature>
<gene>
    <name evidence="7" type="ORF">O0R46_09040</name>
</gene>
<accession>A0ABY7JRV7</accession>
<keyword evidence="2" id="KW-0813">Transport</keyword>
<evidence type="ECO:0000313" key="7">
    <source>
        <dbReference type="EMBL" id="WAW14715.1"/>
    </source>
</evidence>
<proteinExistence type="predicted"/>
<evidence type="ECO:0000256" key="6">
    <source>
        <dbReference type="SAM" id="Phobius"/>
    </source>
</evidence>
<feature type="transmembrane region" description="Helical" evidence="6">
    <location>
        <begin position="60"/>
        <end position="80"/>
    </location>
</feature>
<reference evidence="7" key="1">
    <citation type="submission" date="2022-12" db="EMBL/GenBank/DDBJ databases">
        <title>Peptostreptococcus.</title>
        <authorList>
            <person name="Lee S.H."/>
        </authorList>
    </citation>
    <scope>NUCLEOTIDE SEQUENCE</scope>
    <source>
        <strain evidence="7">CBA3647</strain>
    </source>
</reference>
<dbReference type="Pfam" id="PF03169">
    <property type="entry name" value="OPT"/>
    <property type="match status" value="1"/>
</dbReference>
<evidence type="ECO:0000256" key="2">
    <source>
        <dbReference type="ARBA" id="ARBA00022448"/>
    </source>
</evidence>
<feature type="transmembrane region" description="Helical" evidence="6">
    <location>
        <begin position="420"/>
        <end position="438"/>
    </location>
</feature>
<feature type="transmembrane region" description="Helical" evidence="6">
    <location>
        <begin position="578"/>
        <end position="598"/>
    </location>
</feature>
<feature type="transmembrane region" description="Helical" evidence="6">
    <location>
        <begin position="124"/>
        <end position="148"/>
    </location>
</feature>
<dbReference type="InterPro" id="IPR004814">
    <property type="entry name" value="Oligopep_transpt"/>
</dbReference>
<keyword evidence="8" id="KW-1185">Reference proteome</keyword>
<dbReference type="InterPro" id="IPR045035">
    <property type="entry name" value="YSL-like"/>
</dbReference>
<feature type="transmembrane region" description="Helical" evidence="6">
    <location>
        <begin position="290"/>
        <end position="312"/>
    </location>
</feature>
<feature type="transmembrane region" description="Helical" evidence="6">
    <location>
        <begin position="100"/>
        <end position="117"/>
    </location>
</feature>